<sequence>MYELELHKIRHAELIRRADNQRLIREARRAGRAVRRSARKERERMVNAARERERFTHAA</sequence>
<name>A0A561V2N6_9ACTN</name>
<evidence type="ECO:0000313" key="2">
    <source>
        <dbReference type="EMBL" id="TWG05843.1"/>
    </source>
</evidence>
<gene>
    <name evidence="2" type="ORF">FHX80_114325</name>
    <name evidence="3" type="ORF">OIE64_10160</name>
</gene>
<evidence type="ECO:0000313" key="3">
    <source>
        <dbReference type="EMBL" id="WSC13161.1"/>
    </source>
</evidence>
<dbReference type="RefSeq" id="WP_145765726.1">
    <property type="nucleotide sequence ID" value="NZ_CP109114.1"/>
</dbReference>
<keyword evidence="5" id="KW-1185">Reference proteome</keyword>
<accession>A0A561V2N6</accession>
<dbReference type="Proteomes" id="UP001330827">
    <property type="component" value="Chromosome"/>
</dbReference>
<dbReference type="EMBL" id="CP109114">
    <property type="protein sequence ID" value="WSC13161.1"/>
    <property type="molecule type" value="Genomic_DNA"/>
</dbReference>
<dbReference type="AlphaFoldDB" id="A0A561V2N6"/>
<protein>
    <submittedName>
        <fullName evidence="2">Uncharacterized protein</fullName>
    </submittedName>
</protein>
<feature type="compositionally biased region" description="Basic and acidic residues" evidence="1">
    <location>
        <begin position="40"/>
        <end position="59"/>
    </location>
</feature>
<evidence type="ECO:0000313" key="4">
    <source>
        <dbReference type="Proteomes" id="UP000318186"/>
    </source>
</evidence>
<evidence type="ECO:0000313" key="5">
    <source>
        <dbReference type="Proteomes" id="UP001330827"/>
    </source>
</evidence>
<dbReference type="EMBL" id="VIWW01000001">
    <property type="protein sequence ID" value="TWG05843.1"/>
    <property type="molecule type" value="Genomic_DNA"/>
</dbReference>
<feature type="region of interest" description="Disordered" evidence="1">
    <location>
        <begin position="35"/>
        <end position="59"/>
    </location>
</feature>
<reference evidence="3 5" key="2">
    <citation type="submission" date="2022-10" db="EMBL/GenBank/DDBJ databases">
        <title>The complete genomes of actinobacterial strains from the NBC collection.</title>
        <authorList>
            <person name="Joergensen T.S."/>
            <person name="Alvarez Arevalo M."/>
            <person name="Sterndorff E.B."/>
            <person name="Faurdal D."/>
            <person name="Vuksanovic O."/>
            <person name="Mourched A.-S."/>
            <person name="Charusanti P."/>
            <person name="Shaw S."/>
            <person name="Blin K."/>
            <person name="Weber T."/>
        </authorList>
    </citation>
    <scope>NUCLEOTIDE SEQUENCE [LARGE SCALE GENOMIC DNA]</scope>
    <source>
        <strain evidence="3 5">NBC 01769</strain>
    </source>
</reference>
<evidence type="ECO:0000256" key="1">
    <source>
        <dbReference type="SAM" id="MobiDB-lite"/>
    </source>
</evidence>
<organism evidence="2 4">
    <name type="scientific">Streptomyces brevispora</name>
    <dbReference type="NCBI Taxonomy" id="887462"/>
    <lineage>
        <taxon>Bacteria</taxon>
        <taxon>Bacillati</taxon>
        <taxon>Actinomycetota</taxon>
        <taxon>Actinomycetes</taxon>
        <taxon>Kitasatosporales</taxon>
        <taxon>Streptomycetaceae</taxon>
        <taxon>Streptomyces</taxon>
    </lineage>
</organism>
<proteinExistence type="predicted"/>
<dbReference type="Proteomes" id="UP000318186">
    <property type="component" value="Unassembled WGS sequence"/>
</dbReference>
<reference evidence="2 4" key="1">
    <citation type="submission" date="2019-06" db="EMBL/GenBank/DDBJ databases">
        <title>Sequencing the genomes of 1000 actinobacteria strains.</title>
        <authorList>
            <person name="Klenk H.-P."/>
        </authorList>
    </citation>
    <scope>NUCLEOTIDE SEQUENCE [LARGE SCALE GENOMIC DNA]</scope>
    <source>
        <strain evidence="2 4">DSM 42059</strain>
    </source>
</reference>